<name>A0ABS2A8I5_9ACTN</name>
<dbReference type="InterPro" id="IPR046275">
    <property type="entry name" value="DUF6308"/>
</dbReference>
<reference evidence="1 2" key="1">
    <citation type="submission" date="2021-01" db="EMBL/GenBank/DDBJ databases">
        <title>Actinoplanes sp. nov. LDG1-06 isolated from lichen.</title>
        <authorList>
            <person name="Saeng-In P."/>
            <person name="Phongsopitanun W."/>
            <person name="Kanchanasin P."/>
            <person name="Yuki M."/>
            <person name="Kudo T."/>
            <person name="Ohkuma M."/>
            <person name="Tanasupawat S."/>
        </authorList>
    </citation>
    <scope>NUCLEOTIDE SEQUENCE [LARGE SCALE GENOMIC DNA]</scope>
    <source>
        <strain evidence="1 2">LDG1-06</strain>
    </source>
</reference>
<comment type="caution">
    <text evidence="1">The sequence shown here is derived from an EMBL/GenBank/DDBJ whole genome shotgun (WGS) entry which is preliminary data.</text>
</comment>
<sequence length="202" mass="23011">MTFRLPLALQTPDDDAALKLLGRYFHGPSRADGAEFDIWAPDSDPDRFTADDLIAIKFLSVEAPKDAVRALLRDRADEFAKLLTELGPDRDLADEPPLDDNWVGWTLMNRLRSIDKVGTTTASKLLARKRPRLRPIWDSVVAEVTDSGRQLWEPLRAELAKDDKALHHRLVRLHREAKLPDEVSPLRVFDVIAWREGKDRGF</sequence>
<accession>A0ABS2A8I5</accession>
<evidence type="ECO:0000313" key="2">
    <source>
        <dbReference type="Proteomes" id="UP000632138"/>
    </source>
</evidence>
<gene>
    <name evidence="1" type="ORF">JIG36_08600</name>
</gene>
<dbReference type="Pfam" id="PF19827">
    <property type="entry name" value="DUF6308"/>
    <property type="match status" value="1"/>
</dbReference>
<keyword evidence="2" id="KW-1185">Reference proteome</keyword>
<dbReference type="EMBL" id="JAENHP010000002">
    <property type="protein sequence ID" value="MBM2615623.1"/>
    <property type="molecule type" value="Genomic_DNA"/>
</dbReference>
<proteinExistence type="predicted"/>
<evidence type="ECO:0000313" key="1">
    <source>
        <dbReference type="EMBL" id="MBM2615623.1"/>
    </source>
</evidence>
<dbReference type="RefSeq" id="WP_203375495.1">
    <property type="nucleotide sequence ID" value="NZ_JAENHP010000002.1"/>
</dbReference>
<organism evidence="1 2">
    <name type="scientific">Paractinoplanes ovalisporus</name>
    <dbReference type="NCBI Taxonomy" id="2810368"/>
    <lineage>
        <taxon>Bacteria</taxon>
        <taxon>Bacillati</taxon>
        <taxon>Actinomycetota</taxon>
        <taxon>Actinomycetes</taxon>
        <taxon>Micromonosporales</taxon>
        <taxon>Micromonosporaceae</taxon>
        <taxon>Paractinoplanes</taxon>
    </lineage>
</organism>
<protein>
    <submittedName>
        <fullName evidence="1">Uncharacterized protein</fullName>
    </submittedName>
</protein>
<dbReference type="Proteomes" id="UP000632138">
    <property type="component" value="Unassembled WGS sequence"/>
</dbReference>